<feature type="compositionally biased region" description="Basic and acidic residues" evidence="2">
    <location>
        <begin position="313"/>
        <end position="329"/>
    </location>
</feature>
<dbReference type="EnsemblMetazoa" id="XM_022810150">
    <property type="protein sequence ID" value="XP_022665885"/>
    <property type="gene ID" value="LOC111252375"/>
</dbReference>
<accession>A0A7M7KIG3</accession>
<keyword evidence="4" id="KW-1185">Reference proteome</keyword>
<protein>
    <recommendedName>
        <fullName evidence="5">Golgi integral membrane protein 4</fullName>
    </recommendedName>
</protein>
<name>A0A7M7KIG3_VARDE</name>
<evidence type="ECO:0000313" key="4">
    <source>
        <dbReference type="Proteomes" id="UP000594260"/>
    </source>
</evidence>
<keyword evidence="1" id="KW-0175">Coiled coil</keyword>
<feature type="region of interest" description="Disordered" evidence="2">
    <location>
        <begin position="189"/>
        <end position="219"/>
    </location>
</feature>
<evidence type="ECO:0008006" key="5">
    <source>
        <dbReference type="Google" id="ProtNLM"/>
    </source>
</evidence>
<feature type="region of interest" description="Disordered" evidence="2">
    <location>
        <begin position="308"/>
        <end position="410"/>
    </location>
</feature>
<dbReference type="GeneID" id="111252375"/>
<dbReference type="PANTHER" id="PTHR22909:SF24">
    <property type="entry name" value="GOLGI INTEGRAL MEMBRANE PROTEIN 4-RELATED"/>
    <property type="match status" value="1"/>
</dbReference>
<dbReference type="RefSeq" id="XP_022665885.1">
    <property type="nucleotide sequence ID" value="XM_022810150.1"/>
</dbReference>
<feature type="coiled-coil region" evidence="1">
    <location>
        <begin position="32"/>
        <end position="172"/>
    </location>
</feature>
<proteinExistence type="predicted"/>
<dbReference type="Proteomes" id="UP000594260">
    <property type="component" value="Unplaced"/>
</dbReference>
<feature type="compositionally biased region" description="Basic and acidic residues" evidence="2">
    <location>
        <begin position="210"/>
        <end position="219"/>
    </location>
</feature>
<reference evidence="3" key="1">
    <citation type="submission" date="2021-01" db="UniProtKB">
        <authorList>
            <consortium name="EnsemblMetazoa"/>
        </authorList>
    </citation>
    <scope>IDENTIFICATION</scope>
</reference>
<feature type="compositionally biased region" description="Low complexity" evidence="2">
    <location>
        <begin position="192"/>
        <end position="208"/>
    </location>
</feature>
<feature type="compositionally biased region" description="Low complexity" evidence="2">
    <location>
        <begin position="371"/>
        <end position="383"/>
    </location>
</feature>
<sequence>MTVATMTLRAARQRNVVLAVVGASMLVSLLLLSQTHSRLRRAEDDVEKCQQKHDSVAAQLTVLYEHKARLEKTLQAEIERKKSVDDELKTMQSALSKERAVQAEKVAKLQRQNDELKTNRNEEYIKLKNTYESLRNDKEKLYSENEELNLQIQKLKDNNHKLEEEVHKMQQSEPIDMNEVERLRERVRQCDADQASRQQQQTGQGAVAPGHDHAGDERPDMAVLPVPQGKNLGVSSSAKPLPVAGEAVDVADAPAGAEAAGGDENKGILNVPLDSMQQADAAGERKSLLGHQFGANVDRNEVAVFRQNGNAKAVEKEDRDYPDNLKDDDAGPDDGEEGGGGNDNKKNPQAPQPGDENDAVAGNVALEDLNNHNAAGGAAVGSNLKLNPDFEDPNINVNVEPPRGVKVLPK</sequence>
<dbReference type="InterPro" id="IPR042336">
    <property type="entry name" value="GOLIM4"/>
</dbReference>
<evidence type="ECO:0000256" key="1">
    <source>
        <dbReference type="SAM" id="Coils"/>
    </source>
</evidence>
<organism evidence="3 4">
    <name type="scientific">Varroa destructor</name>
    <name type="common">Honeybee mite</name>
    <dbReference type="NCBI Taxonomy" id="109461"/>
    <lineage>
        <taxon>Eukaryota</taxon>
        <taxon>Metazoa</taxon>
        <taxon>Ecdysozoa</taxon>
        <taxon>Arthropoda</taxon>
        <taxon>Chelicerata</taxon>
        <taxon>Arachnida</taxon>
        <taxon>Acari</taxon>
        <taxon>Parasitiformes</taxon>
        <taxon>Mesostigmata</taxon>
        <taxon>Gamasina</taxon>
        <taxon>Dermanyssoidea</taxon>
        <taxon>Varroidae</taxon>
        <taxon>Varroa</taxon>
    </lineage>
</organism>
<dbReference type="GO" id="GO:0000139">
    <property type="term" value="C:Golgi membrane"/>
    <property type="evidence" value="ECO:0007669"/>
    <property type="project" value="InterPro"/>
</dbReference>
<evidence type="ECO:0000256" key="2">
    <source>
        <dbReference type="SAM" id="MobiDB-lite"/>
    </source>
</evidence>
<evidence type="ECO:0000313" key="3">
    <source>
        <dbReference type="EnsemblMetazoa" id="XP_022665885"/>
    </source>
</evidence>
<dbReference type="PANTHER" id="PTHR22909">
    <property type="entry name" value="GOLGI INTEGRAL MEMBRANE PROTEIN 4"/>
    <property type="match status" value="1"/>
</dbReference>
<dbReference type="AlphaFoldDB" id="A0A7M7KIG3"/>